<dbReference type="Proteomes" id="UP000221568">
    <property type="component" value="Unassembled WGS sequence"/>
</dbReference>
<organism evidence="13 14">
    <name type="scientific">Salmonella dublin</name>
    <dbReference type="NCBI Taxonomy" id="98360"/>
    <lineage>
        <taxon>Bacteria</taxon>
        <taxon>Pseudomonadati</taxon>
        <taxon>Pseudomonadota</taxon>
        <taxon>Gammaproteobacteria</taxon>
        <taxon>Enterobacterales</taxon>
        <taxon>Enterobacteriaceae</taxon>
        <taxon>Salmonella</taxon>
    </lineage>
</organism>
<dbReference type="Gene3D" id="3.90.1570.50">
    <property type="match status" value="1"/>
</dbReference>
<feature type="non-terminal residue" evidence="13">
    <location>
        <position position="361"/>
    </location>
</feature>
<evidence type="ECO:0000256" key="8">
    <source>
        <dbReference type="ARBA" id="ARBA00022801"/>
    </source>
</evidence>
<keyword evidence="8" id="KW-0378">Hydrolase</keyword>
<keyword evidence="4" id="KW-0540">Nuclease</keyword>
<dbReference type="Pfam" id="PF04313">
    <property type="entry name" value="HSDR_N"/>
    <property type="match status" value="1"/>
</dbReference>
<comment type="caution">
    <text evidence="13">The sequence shown here is derived from an EMBL/GenBank/DDBJ whole genome shotgun (WGS) entry which is preliminary data.</text>
</comment>
<sequence>MLQDQGYQHLIGDNVPRSSLDQVIIEDDLRHYLAARYQADGITEEEIQRLIKQFTTLPASDLYESNKTFCAWLANGFLFKHDDRQQKDLYIELLDTRHLPAALRELFDTEDVPLQQAAETPASYHLIQPLNRVKIVNQLTITGKENQPRIPDAILYINGLPLVVFEFKSAVREQEANIGDAWKQLCTRYRRDIPQLFVYNALCIISDGVNNRMGNLFAPYEYFYSWRKVTGNENREQNGIPSLHSMIQGLFHPVRLLDVIKNFICFPDKAKHEVKICCRYPQYYAARKLYYSIERARKPFGDGKGGTYFGATGCGKSYTMQFLTRLLMKSVEFASPTIVLITDRTDLDDQLSAQMCNAKNY</sequence>
<evidence type="ECO:0000256" key="7">
    <source>
        <dbReference type="ARBA" id="ARBA00022759"/>
    </source>
</evidence>
<keyword evidence="6" id="KW-0680">Restriction system</keyword>
<evidence type="ECO:0000259" key="11">
    <source>
        <dbReference type="Pfam" id="PF04313"/>
    </source>
</evidence>
<keyword evidence="9" id="KW-0067">ATP-binding</keyword>
<evidence type="ECO:0000256" key="9">
    <source>
        <dbReference type="ARBA" id="ARBA00022840"/>
    </source>
</evidence>
<feature type="domain" description="SWI2/SNF2 ATPase" evidence="12">
    <location>
        <begin position="282"/>
        <end position="358"/>
    </location>
</feature>
<dbReference type="PANTHER" id="PTHR30195:SF15">
    <property type="entry name" value="TYPE I RESTRICTION ENZYME HINDI ENDONUCLEASE SUBUNIT"/>
    <property type="match status" value="1"/>
</dbReference>
<dbReference type="GO" id="GO:0009035">
    <property type="term" value="F:type I site-specific deoxyribonuclease activity"/>
    <property type="evidence" value="ECO:0007669"/>
    <property type="project" value="UniProtKB-EC"/>
</dbReference>
<evidence type="ECO:0000256" key="6">
    <source>
        <dbReference type="ARBA" id="ARBA00022747"/>
    </source>
</evidence>
<protein>
    <recommendedName>
        <fullName evidence="3">type I site-specific deoxyribonuclease</fullName>
        <ecNumber evidence="3">3.1.21.3</ecNumber>
    </recommendedName>
</protein>
<evidence type="ECO:0000256" key="2">
    <source>
        <dbReference type="ARBA" id="ARBA00008598"/>
    </source>
</evidence>
<keyword evidence="7 13" id="KW-0255">Endonuclease</keyword>
<dbReference type="EC" id="3.1.21.3" evidence="3"/>
<reference evidence="13 14" key="1">
    <citation type="submission" date="2017-10" db="EMBL/GenBank/DDBJ databases">
        <title>Characterization of the Virulence Potential of Salmonella enterica Isolates Carrying Incompatibility Group FIB Plasmids using Caco-2 Intestinal Epithelial Cells.</title>
        <authorList>
            <person name="Sanad Y."/>
            <person name="Khajanchi B."/>
            <person name="Deck J."/>
            <person name="Cox J."/>
            <person name="Thaker R."/>
            <person name="Han J."/>
            <person name="Nayak R."/>
            <person name="Foley S."/>
        </authorList>
    </citation>
    <scope>NUCLEOTIDE SEQUENCE [LARGE SCALE GENOMIC DNA]</scope>
    <source>
        <strain evidence="13 14">SE853</strain>
    </source>
</reference>
<evidence type="ECO:0000256" key="10">
    <source>
        <dbReference type="ARBA" id="ARBA00023125"/>
    </source>
</evidence>
<evidence type="ECO:0000256" key="3">
    <source>
        <dbReference type="ARBA" id="ARBA00012654"/>
    </source>
</evidence>
<dbReference type="InterPro" id="IPR040980">
    <property type="entry name" value="SWI2_SNF2"/>
</dbReference>
<keyword evidence="5" id="KW-0547">Nucleotide-binding</keyword>
<evidence type="ECO:0000259" key="12">
    <source>
        <dbReference type="Pfam" id="PF18766"/>
    </source>
</evidence>
<evidence type="ECO:0000313" key="13">
    <source>
        <dbReference type="EMBL" id="PHP46375.1"/>
    </source>
</evidence>
<evidence type="ECO:0000256" key="4">
    <source>
        <dbReference type="ARBA" id="ARBA00022722"/>
    </source>
</evidence>
<comment type="similarity">
    <text evidence="2">Belongs to the HsdR family.</text>
</comment>
<dbReference type="AlphaFoldDB" id="A0A7Z1HNZ1"/>
<dbReference type="InterPro" id="IPR051268">
    <property type="entry name" value="Type-I_R_enzyme_R_subunit"/>
</dbReference>
<dbReference type="CDD" id="cd22332">
    <property type="entry name" value="HsdR_N"/>
    <property type="match status" value="1"/>
</dbReference>
<accession>A0A7Z1HNZ1</accession>
<evidence type="ECO:0000256" key="5">
    <source>
        <dbReference type="ARBA" id="ARBA00022741"/>
    </source>
</evidence>
<comment type="catalytic activity">
    <reaction evidence="1">
        <text>Endonucleolytic cleavage of DNA to give random double-stranded fragments with terminal 5'-phosphates, ATP is simultaneously hydrolyzed.</text>
        <dbReference type="EC" id="3.1.21.3"/>
    </reaction>
</comment>
<dbReference type="EMBL" id="PDOM01000290">
    <property type="protein sequence ID" value="PHP46375.1"/>
    <property type="molecule type" value="Genomic_DNA"/>
</dbReference>
<keyword evidence="10" id="KW-0238">DNA-binding</keyword>
<dbReference type="SUPFAM" id="SSF52540">
    <property type="entry name" value="P-loop containing nucleoside triphosphate hydrolases"/>
    <property type="match status" value="1"/>
</dbReference>
<evidence type="ECO:0000313" key="14">
    <source>
        <dbReference type="Proteomes" id="UP000221568"/>
    </source>
</evidence>
<gene>
    <name evidence="13" type="ORF">CR088_27890</name>
</gene>
<feature type="domain" description="Restriction endonuclease type I HsdR N-terminal" evidence="11">
    <location>
        <begin position="2"/>
        <end position="219"/>
    </location>
</feature>
<proteinExistence type="inferred from homology"/>
<dbReference type="Gene3D" id="3.40.50.300">
    <property type="entry name" value="P-loop containing nucleotide triphosphate hydrolases"/>
    <property type="match status" value="1"/>
</dbReference>
<name>A0A7Z1HNZ1_SALDU</name>
<evidence type="ECO:0000256" key="1">
    <source>
        <dbReference type="ARBA" id="ARBA00000851"/>
    </source>
</evidence>
<dbReference type="InterPro" id="IPR007409">
    <property type="entry name" value="Restrct_endonuc_type1_HsdR_N"/>
</dbReference>
<dbReference type="GO" id="GO:0003677">
    <property type="term" value="F:DNA binding"/>
    <property type="evidence" value="ECO:0007669"/>
    <property type="project" value="UniProtKB-KW"/>
</dbReference>
<dbReference type="Pfam" id="PF18766">
    <property type="entry name" value="SWI2_SNF2"/>
    <property type="match status" value="1"/>
</dbReference>
<dbReference type="GO" id="GO:0009307">
    <property type="term" value="P:DNA restriction-modification system"/>
    <property type="evidence" value="ECO:0007669"/>
    <property type="project" value="UniProtKB-KW"/>
</dbReference>
<dbReference type="PANTHER" id="PTHR30195">
    <property type="entry name" value="TYPE I SITE-SPECIFIC DEOXYRIBONUCLEASE PROTEIN SUBUNIT M AND R"/>
    <property type="match status" value="1"/>
</dbReference>
<dbReference type="InterPro" id="IPR027417">
    <property type="entry name" value="P-loop_NTPase"/>
</dbReference>
<dbReference type="GO" id="GO:0005524">
    <property type="term" value="F:ATP binding"/>
    <property type="evidence" value="ECO:0007669"/>
    <property type="project" value="UniProtKB-KW"/>
</dbReference>